<evidence type="ECO:0000313" key="2">
    <source>
        <dbReference type="EMBL" id="PSN63602.1"/>
    </source>
</evidence>
<protein>
    <submittedName>
        <fullName evidence="2">Uncharacterized protein</fullName>
    </submittedName>
</protein>
<evidence type="ECO:0000256" key="1">
    <source>
        <dbReference type="SAM" id="MobiDB-lite"/>
    </source>
</evidence>
<keyword evidence="3" id="KW-1185">Reference proteome</keyword>
<dbReference type="EMBL" id="KZ678139">
    <property type="protein sequence ID" value="PSN63602.1"/>
    <property type="molecule type" value="Genomic_DNA"/>
</dbReference>
<gene>
    <name evidence="2" type="ORF">BS50DRAFT_84780</name>
</gene>
<organism evidence="2 3">
    <name type="scientific">Corynespora cassiicola Philippines</name>
    <dbReference type="NCBI Taxonomy" id="1448308"/>
    <lineage>
        <taxon>Eukaryota</taxon>
        <taxon>Fungi</taxon>
        <taxon>Dikarya</taxon>
        <taxon>Ascomycota</taxon>
        <taxon>Pezizomycotina</taxon>
        <taxon>Dothideomycetes</taxon>
        <taxon>Pleosporomycetidae</taxon>
        <taxon>Pleosporales</taxon>
        <taxon>Corynesporascaceae</taxon>
        <taxon>Corynespora</taxon>
    </lineage>
</organism>
<name>A0A2T2NDT4_CORCC</name>
<dbReference type="AlphaFoldDB" id="A0A2T2NDT4"/>
<proteinExistence type="predicted"/>
<feature type="region of interest" description="Disordered" evidence="1">
    <location>
        <begin position="50"/>
        <end position="162"/>
    </location>
</feature>
<sequence length="162" mass="17076">MRLFVVCRRAGWLGRKNICRVPRWFTSGRRVQSDAGRSLGVVWAKFERSSGAGSANGGCNRHGSRATPTSLDGNGASGMELGSPSAAGCGPGAISSVAGGEGGQGRGRRRCRRHHPARLARPFAPVSASGRERKGRKGPACLRRNKRRRALVGAVVSSGRQS</sequence>
<evidence type="ECO:0000313" key="3">
    <source>
        <dbReference type="Proteomes" id="UP000240883"/>
    </source>
</evidence>
<feature type="compositionally biased region" description="Basic residues" evidence="1">
    <location>
        <begin position="106"/>
        <end position="118"/>
    </location>
</feature>
<accession>A0A2T2NDT4</accession>
<dbReference type="Proteomes" id="UP000240883">
    <property type="component" value="Unassembled WGS sequence"/>
</dbReference>
<reference evidence="2 3" key="1">
    <citation type="journal article" date="2018" name="Front. Microbiol.">
        <title>Genome-Wide Analysis of Corynespora cassiicola Leaf Fall Disease Putative Effectors.</title>
        <authorList>
            <person name="Lopez D."/>
            <person name="Ribeiro S."/>
            <person name="Label P."/>
            <person name="Fumanal B."/>
            <person name="Venisse J.S."/>
            <person name="Kohler A."/>
            <person name="de Oliveira R.R."/>
            <person name="Labutti K."/>
            <person name="Lipzen A."/>
            <person name="Lail K."/>
            <person name="Bauer D."/>
            <person name="Ohm R.A."/>
            <person name="Barry K.W."/>
            <person name="Spatafora J."/>
            <person name="Grigoriev I.V."/>
            <person name="Martin F.M."/>
            <person name="Pujade-Renaud V."/>
        </authorList>
    </citation>
    <scope>NUCLEOTIDE SEQUENCE [LARGE SCALE GENOMIC DNA]</scope>
    <source>
        <strain evidence="2 3">Philippines</strain>
    </source>
</reference>
<feature type="compositionally biased region" description="Basic residues" evidence="1">
    <location>
        <begin position="133"/>
        <end position="150"/>
    </location>
</feature>
<feature type="compositionally biased region" description="Low complexity" evidence="1">
    <location>
        <begin position="82"/>
        <end position="96"/>
    </location>
</feature>